<keyword evidence="2" id="KW-1185">Reference proteome</keyword>
<reference evidence="1" key="1">
    <citation type="submission" date="2021-06" db="EMBL/GenBank/DDBJ databases">
        <authorList>
            <person name="Kallberg Y."/>
            <person name="Tangrot J."/>
            <person name="Rosling A."/>
        </authorList>
    </citation>
    <scope>NUCLEOTIDE SEQUENCE</scope>
    <source>
        <strain evidence="1">AU212A</strain>
    </source>
</reference>
<evidence type="ECO:0000313" key="1">
    <source>
        <dbReference type="EMBL" id="CAG8516874.1"/>
    </source>
</evidence>
<sequence length="208" mass="22828">MIMSVGGSSTSAILTGKAPGWLASNTTMPTYLLIYSIMFYFPNSYQVFTFIPSFILDPILLTVDGLIRANGICSLGVDNIRFGKQDNPLLNTSWVAILLCGSLCGCGGGLWESTFKFASPEWTFSTPSALLNPTYDMKISFITTLFYALTTSDVQIATVSFTPLLDINQGKALAILGFVGLNLYKLKDPTRIRFLQDTKDVETKEKVQ</sequence>
<evidence type="ECO:0000313" key="2">
    <source>
        <dbReference type="Proteomes" id="UP000789860"/>
    </source>
</evidence>
<gene>
    <name evidence="1" type="ORF">SCALOS_LOCUS3902</name>
</gene>
<proteinExistence type="predicted"/>
<name>A0ACA9LBP8_9GLOM</name>
<protein>
    <submittedName>
        <fullName evidence="1">3949_t:CDS:1</fullName>
    </submittedName>
</protein>
<dbReference type="Proteomes" id="UP000789860">
    <property type="component" value="Unassembled WGS sequence"/>
</dbReference>
<comment type="caution">
    <text evidence="1">The sequence shown here is derived from an EMBL/GenBank/DDBJ whole genome shotgun (WGS) entry which is preliminary data.</text>
</comment>
<accession>A0ACA9LBP8</accession>
<organism evidence="1 2">
    <name type="scientific">Scutellospora calospora</name>
    <dbReference type="NCBI Taxonomy" id="85575"/>
    <lineage>
        <taxon>Eukaryota</taxon>
        <taxon>Fungi</taxon>
        <taxon>Fungi incertae sedis</taxon>
        <taxon>Mucoromycota</taxon>
        <taxon>Glomeromycotina</taxon>
        <taxon>Glomeromycetes</taxon>
        <taxon>Diversisporales</taxon>
        <taxon>Gigasporaceae</taxon>
        <taxon>Scutellospora</taxon>
    </lineage>
</organism>
<dbReference type="EMBL" id="CAJVPM010004753">
    <property type="protein sequence ID" value="CAG8516874.1"/>
    <property type="molecule type" value="Genomic_DNA"/>
</dbReference>